<keyword evidence="2" id="KW-1185">Reference proteome</keyword>
<organism evidence="1 2">
    <name type="scientific">Araneus ventricosus</name>
    <name type="common">Orbweaver spider</name>
    <name type="synonym">Epeira ventricosa</name>
    <dbReference type="NCBI Taxonomy" id="182803"/>
    <lineage>
        <taxon>Eukaryota</taxon>
        <taxon>Metazoa</taxon>
        <taxon>Ecdysozoa</taxon>
        <taxon>Arthropoda</taxon>
        <taxon>Chelicerata</taxon>
        <taxon>Arachnida</taxon>
        <taxon>Araneae</taxon>
        <taxon>Araneomorphae</taxon>
        <taxon>Entelegynae</taxon>
        <taxon>Araneoidea</taxon>
        <taxon>Araneidae</taxon>
        <taxon>Araneus</taxon>
    </lineage>
</organism>
<evidence type="ECO:0000313" key="2">
    <source>
        <dbReference type="Proteomes" id="UP000499080"/>
    </source>
</evidence>
<dbReference type="AlphaFoldDB" id="A0A4Y2HQ63"/>
<dbReference type="EMBL" id="BGPR01002081">
    <property type="protein sequence ID" value="GBM67398.1"/>
    <property type="molecule type" value="Genomic_DNA"/>
</dbReference>
<name>A0A4Y2HQ63_ARAVE</name>
<comment type="caution">
    <text evidence="1">The sequence shown here is derived from an EMBL/GenBank/DDBJ whole genome shotgun (WGS) entry which is preliminary data.</text>
</comment>
<proteinExistence type="predicted"/>
<sequence>MSSHSIIIHCPHSSESCRKPPVQFGLQITSELESHSSSLRIIWPPLILWATFYSPAMPHLIISSVTGYQYLHGNSINIDHPVMGIATPSPSVTIGGSSKEPLSLNRCSLYFRGKADLFTCVSQNC</sequence>
<accession>A0A4Y2HQ63</accession>
<dbReference type="Proteomes" id="UP000499080">
    <property type="component" value="Unassembled WGS sequence"/>
</dbReference>
<reference evidence="1 2" key="1">
    <citation type="journal article" date="2019" name="Sci. Rep.">
        <title>Orb-weaving spider Araneus ventricosus genome elucidates the spidroin gene catalogue.</title>
        <authorList>
            <person name="Kono N."/>
            <person name="Nakamura H."/>
            <person name="Ohtoshi R."/>
            <person name="Moran D.A.P."/>
            <person name="Shinohara A."/>
            <person name="Yoshida Y."/>
            <person name="Fujiwara M."/>
            <person name="Mori M."/>
            <person name="Tomita M."/>
            <person name="Arakawa K."/>
        </authorList>
    </citation>
    <scope>NUCLEOTIDE SEQUENCE [LARGE SCALE GENOMIC DNA]</scope>
</reference>
<protein>
    <submittedName>
        <fullName evidence="1">Uncharacterized protein</fullName>
    </submittedName>
</protein>
<evidence type="ECO:0000313" key="1">
    <source>
        <dbReference type="EMBL" id="GBM67398.1"/>
    </source>
</evidence>
<gene>
    <name evidence="1" type="ORF">AVEN_233582_1</name>
</gene>